<proteinExistence type="inferred from homology"/>
<keyword evidence="4" id="KW-0347">Helicase</keyword>
<evidence type="ECO:0000313" key="4">
    <source>
        <dbReference type="EMBL" id="CCO34992.1"/>
    </source>
</evidence>
<dbReference type="InterPro" id="IPR011545">
    <property type="entry name" value="DEAD/DEAH_box_helicase_dom"/>
</dbReference>
<dbReference type="Pfam" id="PF00270">
    <property type="entry name" value="DEAD"/>
    <property type="match status" value="1"/>
</dbReference>
<keyword evidence="4" id="KW-0547">Nucleotide-binding</keyword>
<dbReference type="InterPro" id="IPR027417">
    <property type="entry name" value="P-loop_NTPase"/>
</dbReference>
<accession>M5CFU8</accession>
<evidence type="ECO:0000259" key="3">
    <source>
        <dbReference type="PROSITE" id="PS51192"/>
    </source>
</evidence>
<dbReference type="Proteomes" id="UP000012065">
    <property type="component" value="Unassembled WGS sequence"/>
</dbReference>
<dbReference type="InterPro" id="IPR014001">
    <property type="entry name" value="Helicase_ATP-bd"/>
</dbReference>
<dbReference type="PANTHER" id="PTHR13710">
    <property type="entry name" value="DNA HELICASE RECQ FAMILY MEMBER"/>
    <property type="match status" value="1"/>
</dbReference>
<dbReference type="GO" id="GO:0009378">
    <property type="term" value="F:four-way junction helicase activity"/>
    <property type="evidence" value="ECO:0007669"/>
    <property type="project" value="TreeGrafter"/>
</dbReference>
<dbReference type="HOGENOM" id="CLU_644326_0_0_1"/>
<feature type="signal peptide" evidence="2">
    <location>
        <begin position="1"/>
        <end position="19"/>
    </location>
</feature>
<evidence type="ECO:0000256" key="1">
    <source>
        <dbReference type="ARBA" id="ARBA00005446"/>
    </source>
</evidence>
<keyword evidence="4" id="KW-0378">Hydrolase</keyword>
<gene>
    <name evidence="4" type="ORF">BN14_09105</name>
</gene>
<comment type="similarity">
    <text evidence="1">Belongs to the helicase family. RecQ subfamily.</text>
</comment>
<dbReference type="SMART" id="SM00487">
    <property type="entry name" value="DEXDc"/>
    <property type="match status" value="1"/>
</dbReference>
<dbReference type="SUPFAM" id="SSF52540">
    <property type="entry name" value="P-loop containing nucleoside triphosphate hydrolases"/>
    <property type="match status" value="1"/>
</dbReference>
<reference evidence="4 5" key="1">
    <citation type="journal article" date="2013" name="J. Biotechnol.">
        <title>Establishment and interpretation of the genome sequence of the phytopathogenic fungus Rhizoctonia solani AG1-IB isolate 7/3/14.</title>
        <authorList>
            <person name="Wibberg D.W."/>
            <person name="Jelonek L.J."/>
            <person name="Rupp O.R."/>
            <person name="Hennig M.H."/>
            <person name="Eikmeyer F.E."/>
            <person name="Goesmann A.G."/>
            <person name="Hartmann A.H."/>
            <person name="Borriss R.B."/>
            <person name="Grosch R.G."/>
            <person name="Puehler A.P."/>
            <person name="Schlueter A.S."/>
        </authorList>
    </citation>
    <scope>NUCLEOTIDE SEQUENCE [LARGE SCALE GENOMIC DNA]</scope>
    <source>
        <strain evidence="5">AG1-IB / isolate 7/3/14</strain>
    </source>
</reference>
<dbReference type="GO" id="GO:0043138">
    <property type="term" value="F:3'-5' DNA helicase activity"/>
    <property type="evidence" value="ECO:0007669"/>
    <property type="project" value="TreeGrafter"/>
</dbReference>
<dbReference type="GO" id="GO:0000724">
    <property type="term" value="P:double-strand break repair via homologous recombination"/>
    <property type="evidence" value="ECO:0007669"/>
    <property type="project" value="TreeGrafter"/>
</dbReference>
<dbReference type="EMBL" id="CAOJ01013932">
    <property type="protein sequence ID" value="CCO34992.1"/>
    <property type="molecule type" value="Genomic_DNA"/>
</dbReference>
<evidence type="ECO:0000313" key="5">
    <source>
        <dbReference type="Proteomes" id="UP000012065"/>
    </source>
</evidence>
<sequence>MFLAMHILVTPLASQLVEQEAGLDARYIQETLAFPLRGKSLDSASITSQLKRAFRQYVGAEDMNLRNYRQFADALVENLAPFLKDRAALLTAIADSQGAHGTCTTALHYGTASGHTHVLHARDLQQFHAASMVWASFILPDTDFTEEERIDLACARGTQTPSIHEPLPDAPTINTALQAQPALTGQNINTAELARCLAVELRAGNVHTASVPPSTSPLPSSHIVTPVEMEQSTAPLVTRDHKHILRIFTGNKWAEWSSRGQADAFALITERRRGSVLVILPTGAGKSLPFTGTPSLERGVVVVVLPLLSLLEDQKRTAERLKIPVTVWSPRTPSSVPDGLVFISVESVTKMFQTWCVLVQNNGRLTRIVFNEIHKVLEDQAFRDAMLNMHLLIEAAVPLVLLTATLAPTLEPVLLSIGSQPTIRLG</sequence>
<dbReference type="GO" id="GO:0005694">
    <property type="term" value="C:chromosome"/>
    <property type="evidence" value="ECO:0007669"/>
    <property type="project" value="TreeGrafter"/>
</dbReference>
<organism evidence="4 5">
    <name type="scientific">Thanatephorus cucumeris (strain AG1-IB / isolate 7/3/14)</name>
    <name type="common">Lettuce bottom rot fungus</name>
    <name type="synonym">Rhizoctonia solani</name>
    <dbReference type="NCBI Taxonomy" id="1108050"/>
    <lineage>
        <taxon>Eukaryota</taxon>
        <taxon>Fungi</taxon>
        <taxon>Dikarya</taxon>
        <taxon>Basidiomycota</taxon>
        <taxon>Agaricomycotina</taxon>
        <taxon>Agaricomycetes</taxon>
        <taxon>Cantharellales</taxon>
        <taxon>Ceratobasidiaceae</taxon>
        <taxon>Rhizoctonia</taxon>
        <taxon>Rhizoctonia solani AG-1</taxon>
    </lineage>
</organism>
<keyword evidence="2" id="KW-0732">Signal</keyword>
<dbReference type="GO" id="GO:0005737">
    <property type="term" value="C:cytoplasm"/>
    <property type="evidence" value="ECO:0007669"/>
    <property type="project" value="TreeGrafter"/>
</dbReference>
<dbReference type="Gene3D" id="3.40.50.300">
    <property type="entry name" value="P-loop containing nucleotide triphosphate hydrolases"/>
    <property type="match status" value="1"/>
</dbReference>
<name>M5CFU8_THACB</name>
<comment type="caution">
    <text evidence="4">The sequence shown here is derived from an EMBL/GenBank/DDBJ whole genome shotgun (WGS) entry which is preliminary data.</text>
</comment>
<protein>
    <submittedName>
        <fullName evidence="4">DEAD/DEAH box helicase, putative</fullName>
    </submittedName>
</protein>
<dbReference type="AlphaFoldDB" id="M5CFU8"/>
<dbReference type="GO" id="GO:0005524">
    <property type="term" value="F:ATP binding"/>
    <property type="evidence" value="ECO:0007669"/>
    <property type="project" value="InterPro"/>
</dbReference>
<dbReference type="GO" id="GO:0003676">
    <property type="term" value="F:nucleic acid binding"/>
    <property type="evidence" value="ECO:0007669"/>
    <property type="project" value="InterPro"/>
</dbReference>
<evidence type="ECO:0000256" key="2">
    <source>
        <dbReference type="SAM" id="SignalP"/>
    </source>
</evidence>
<dbReference type="PANTHER" id="PTHR13710:SF154">
    <property type="entry name" value="RECQ HELICASE, PUTATIVE (AFU_ORTHOLOGUE AFUA_6G14720)-RELATED"/>
    <property type="match status" value="1"/>
</dbReference>
<feature type="domain" description="Helicase ATP-binding" evidence="3">
    <location>
        <begin position="267"/>
        <end position="424"/>
    </location>
</feature>
<keyword evidence="4" id="KW-0067">ATP-binding</keyword>
<dbReference type="PROSITE" id="PS51192">
    <property type="entry name" value="HELICASE_ATP_BIND_1"/>
    <property type="match status" value="1"/>
</dbReference>
<feature type="chain" id="PRO_5004064176" evidence="2">
    <location>
        <begin position="20"/>
        <end position="426"/>
    </location>
</feature>